<proteinExistence type="predicted"/>
<dbReference type="Proteomes" id="UP001054945">
    <property type="component" value="Unassembled WGS sequence"/>
</dbReference>
<protein>
    <submittedName>
        <fullName evidence="2">Uncharacterized protein</fullName>
    </submittedName>
</protein>
<keyword evidence="3" id="KW-1185">Reference proteome</keyword>
<dbReference type="EMBL" id="BPLR01020869">
    <property type="protein sequence ID" value="GIX83463.1"/>
    <property type="molecule type" value="Genomic_DNA"/>
</dbReference>
<evidence type="ECO:0000313" key="2">
    <source>
        <dbReference type="EMBL" id="GIX83463.1"/>
    </source>
</evidence>
<sequence length="215" mass="24694">MPPRVRKRNDSVSLEGILRHLTMRKIVWGHLINPPPPPTPRERKRRKEKRINKKGACALTEDKWILSIDIGAGPNSAKRTKVSLGRTKYSGDLFTRTNIEWKGRTTKKKKKSFDLTELGVVGAIQNVKTIIYYHPGRSHTFHPHSAFGTYLPSVAFGGFTFFPFEIFGRIIEAYRFIVPIGRVFYPQCRLIWPLVEFLSVPKLRSSTYQAATNLR</sequence>
<evidence type="ECO:0000313" key="3">
    <source>
        <dbReference type="Proteomes" id="UP001054945"/>
    </source>
</evidence>
<dbReference type="AlphaFoldDB" id="A0AAV4NHY1"/>
<name>A0AAV4NHY1_CAEEX</name>
<comment type="caution">
    <text evidence="2">The sequence shown here is derived from an EMBL/GenBank/DDBJ whole genome shotgun (WGS) entry which is preliminary data.</text>
</comment>
<feature type="region of interest" description="Disordered" evidence="1">
    <location>
        <begin position="29"/>
        <end position="52"/>
    </location>
</feature>
<reference evidence="2 3" key="1">
    <citation type="submission" date="2021-06" db="EMBL/GenBank/DDBJ databases">
        <title>Caerostris extrusa draft genome.</title>
        <authorList>
            <person name="Kono N."/>
            <person name="Arakawa K."/>
        </authorList>
    </citation>
    <scope>NUCLEOTIDE SEQUENCE [LARGE SCALE GENOMIC DNA]</scope>
</reference>
<gene>
    <name evidence="2" type="ORF">CEXT_733431</name>
</gene>
<accession>A0AAV4NHY1</accession>
<organism evidence="2 3">
    <name type="scientific">Caerostris extrusa</name>
    <name type="common">Bark spider</name>
    <name type="synonym">Caerostris bankana</name>
    <dbReference type="NCBI Taxonomy" id="172846"/>
    <lineage>
        <taxon>Eukaryota</taxon>
        <taxon>Metazoa</taxon>
        <taxon>Ecdysozoa</taxon>
        <taxon>Arthropoda</taxon>
        <taxon>Chelicerata</taxon>
        <taxon>Arachnida</taxon>
        <taxon>Araneae</taxon>
        <taxon>Araneomorphae</taxon>
        <taxon>Entelegynae</taxon>
        <taxon>Araneoidea</taxon>
        <taxon>Araneidae</taxon>
        <taxon>Caerostris</taxon>
    </lineage>
</organism>
<evidence type="ECO:0000256" key="1">
    <source>
        <dbReference type="SAM" id="MobiDB-lite"/>
    </source>
</evidence>
<feature type="compositionally biased region" description="Basic residues" evidence="1">
    <location>
        <begin position="42"/>
        <end position="52"/>
    </location>
</feature>